<dbReference type="PANTHER" id="PTHR30349:SF64">
    <property type="entry name" value="PROPHAGE INTEGRASE INTD-RELATED"/>
    <property type="match status" value="1"/>
</dbReference>
<dbReference type="Gene3D" id="1.10.443.10">
    <property type="entry name" value="Intergrase catalytic core"/>
    <property type="match status" value="1"/>
</dbReference>
<dbReference type="AlphaFoldDB" id="A0A5C8I0B3"/>
<protein>
    <submittedName>
        <fullName evidence="3">Site-specific integrase</fullName>
    </submittedName>
</protein>
<dbReference type="InterPro" id="IPR011010">
    <property type="entry name" value="DNA_brk_join_enz"/>
</dbReference>
<dbReference type="SUPFAM" id="SSF56349">
    <property type="entry name" value="DNA breaking-rejoining enzymes"/>
    <property type="match status" value="1"/>
</dbReference>
<dbReference type="GO" id="GO:0003677">
    <property type="term" value="F:DNA binding"/>
    <property type="evidence" value="ECO:0007669"/>
    <property type="project" value="InterPro"/>
</dbReference>
<reference evidence="3 4" key="1">
    <citation type="submission" date="2019-08" db="EMBL/GenBank/DDBJ databases">
        <authorList>
            <person name="Dong K."/>
        </authorList>
    </citation>
    <scope>NUCLEOTIDE SEQUENCE [LARGE SCALE GENOMIC DNA]</scope>
    <source>
        <strain evidence="3 4">JCM14558</strain>
    </source>
</reference>
<feature type="domain" description="Tyr recombinase" evidence="2">
    <location>
        <begin position="454"/>
        <end position="670"/>
    </location>
</feature>
<keyword evidence="1" id="KW-0233">DNA recombination</keyword>
<dbReference type="InterPro" id="IPR013762">
    <property type="entry name" value="Integrase-like_cat_sf"/>
</dbReference>
<organism evidence="3 4">
    <name type="scientific">Microbacterium hatanonis</name>
    <dbReference type="NCBI Taxonomy" id="404366"/>
    <lineage>
        <taxon>Bacteria</taxon>
        <taxon>Bacillati</taxon>
        <taxon>Actinomycetota</taxon>
        <taxon>Actinomycetes</taxon>
        <taxon>Micrococcales</taxon>
        <taxon>Microbacteriaceae</taxon>
        <taxon>Microbacterium</taxon>
    </lineage>
</organism>
<dbReference type="Pfam" id="PF00589">
    <property type="entry name" value="Phage_integrase"/>
    <property type="match status" value="1"/>
</dbReference>
<gene>
    <name evidence="3" type="ORF">FVP77_02380</name>
</gene>
<dbReference type="InterPro" id="IPR002104">
    <property type="entry name" value="Integrase_catalytic"/>
</dbReference>
<keyword evidence="4" id="KW-1185">Reference proteome</keyword>
<accession>A0A5C8I0B3</accession>
<dbReference type="GO" id="GO:0006310">
    <property type="term" value="P:DNA recombination"/>
    <property type="evidence" value="ECO:0007669"/>
    <property type="project" value="UniProtKB-KW"/>
</dbReference>
<dbReference type="OrthoDB" id="7476432at2"/>
<sequence>MPEPVEHAREAFGAQNPTPFVIPQRDDLQTVGEAVEFLNARDWIHKNSKQRARVGVSAILEWLALHPGDSWQARWESSGIENDVSWKSRIMTPYDQSRGSAWGPGTAAGGVGYLVALDMVRPSYEWLQSASGSLKNLPRVVVGHRDPVGGEQVVAALRDRADRPEKADRHVRDAMYVLACIMGRTGKTQLADVTVDDISLAISARKAVGAGPQTGSLYDAISILGLLPADAPPRFRDLRKLGQLSIEELVDRTGIKSRRVRNFFVDYFRARAHLRYSTILQLVSRLVQNFWVEIEMLSPGIDTMDLPADLVDRWRDRIKVVQYGTNKGKPRTDVGSITLGVRRLYFDINDWAFSDPERYGDLAARNPIPAHDTKMRARMHRARRANSHQRTRERLPHLPTLMAHVEDQKRLFKAVLEAVEPMEESGRVEVSGESFLRLGIDFLTSKGSRYEAGNPPIHVRRLSTGVIFDARAEESTAFWRWATLMAMKETGCRIEELEELTHSSLVQYRLPSTGELLPLLQLAPSKNDKERVLLMSEELTDVISAVISRVRGTASDGRVPLVVRYDWSEKTYSDPLPFLFQRSIEGENRVINRAWTLKHLNQVVEEVGILDESGNPVRFHNHDLRRIFATEATMQGLPIHIVAKILGHESLHTTTGYAAIYDEEVYRNYRAFIDRRRMQRPSVEYREPTEEEWEDFLGHFERRQLELGTCGRAYGADCVHEHACIRCTMFRPDPRAEARFVEIVDNLEARIAEALENNWLGEVEGLQVSLAGARDKLERVRRKPVSLGIPILREQP</sequence>
<dbReference type="InterPro" id="IPR050090">
    <property type="entry name" value="Tyrosine_recombinase_XerCD"/>
</dbReference>
<dbReference type="RefSeq" id="WP_147893078.1">
    <property type="nucleotide sequence ID" value="NZ_BAAANR010000001.1"/>
</dbReference>
<dbReference type="PANTHER" id="PTHR30349">
    <property type="entry name" value="PHAGE INTEGRASE-RELATED"/>
    <property type="match status" value="1"/>
</dbReference>
<evidence type="ECO:0000256" key="1">
    <source>
        <dbReference type="ARBA" id="ARBA00023172"/>
    </source>
</evidence>
<evidence type="ECO:0000313" key="3">
    <source>
        <dbReference type="EMBL" id="TXK12347.1"/>
    </source>
</evidence>
<comment type="caution">
    <text evidence="3">The sequence shown here is derived from an EMBL/GenBank/DDBJ whole genome shotgun (WGS) entry which is preliminary data.</text>
</comment>
<proteinExistence type="predicted"/>
<dbReference type="Proteomes" id="UP000321034">
    <property type="component" value="Unassembled WGS sequence"/>
</dbReference>
<name>A0A5C8I0B3_9MICO</name>
<dbReference type="PROSITE" id="PS51898">
    <property type="entry name" value="TYR_RECOMBINASE"/>
    <property type="match status" value="1"/>
</dbReference>
<dbReference type="GO" id="GO:0015074">
    <property type="term" value="P:DNA integration"/>
    <property type="evidence" value="ECO:0007669"/>
    <property type="project" value="InterPro"/>
</dbReference>
<evidence type="ECO:0000313" key="4">
    <source>
        <dbReference type="Proteomes" id="UP000321034"/>
    </source>
</evidence>
<evidence type="ECO:0000259" key="2">
    <source>
        <dbReference type="PROSITE" id="PS51898"/>
    </source>
</evidence>
<dbReference type="CDD" id="cd00397">
    <property type="entry name" value="DNA_BRE_C"/>
    <property type="match status" value="1"/>
</dbReference>
<dbReference type="EMBL" id="VRSV01000001">
    <property type="protein sequence ID" value="TXK12347.1"/>
    <property type="molecule type" value="Genomic_DNA"/>
</dbReference>